<dbReference type="PANTHER" id="PTHR23058">
    <property type="entry name" value="PEROXISOMAL MEMBRANE PROTEIN PEX14"/>
    <property type="match status" value="1"/>
</dbReference>
<sequence length="360" mass="38024">MVREDLVASAVSFLQDPTVAAAALDKRIAFLQSKNLSQEEINTALARASDTSQTPGAVAPPQAHLGSHGQQMRQPVGYGYGLGPYQGGPWAQATLEPPRRDWRDWFIMATVTSGVGYGLYAVAKRYVMPLISPPTPPQLEADKASIDASFNRAFALIEQLAADTTKLQISEAERTEKLDSSFEGIDSIVEDLKAANMRREAESKVIADQVQGLKELVPKALQGWKASGDAKMEELSLEVQSLKRLLENRVGRSAGSTNPTGRGYTSPTANGNERSSDSFSTLPSTSNGTTSPNKGSPGIPSAPAPGITSPKQDSPAPSGFERGDRRAAIPAWQMAAAGKSGAANSTPTGEGSNAEAEAEI</sequence>
<evidence type="ECO:0000256" key="7">
    <source>
        <dbReference type="ARBA" id="ARBA00029502"/>
    </source>
</evidence>
<evidence type="ECO:0000256" key="2">
    <source>
        <dbReference type="ARBA" id="ARBA00022448"/>
    </source>
</evidence>
<organism evidence="13 14">
    <name type="scientific">Cladonia borealis</name>
    <dbReference type="NCBI Taxonomy" id="184061"/>
    <lineage>
        <taxon>Eukaryota</taxon>
        <taxon>Fungi</taxon>
        <taxon>Dikarya</taxon>
        <taxon>Ascomycota</taxon>
        <taxon>Pezizomycotina</taxon>
        <taxon>Lecanoromycetes</taxon>
        <taxon>OSLEUM clade</taxon>
        <taxon>Lecanoromycetidae</taxon>
        <taxon>Lecanorales</taxon>
        <taxon>Lecanorineae</taxon>
        <taxon>Cladoniaceae</taxon>
        <taxon>Cladonia</taxon>
    </lineage>
</organism>
<dbReference type="GO" id="GO:1990429">
    <property type="term" value="C:peroxisomal importomer complex"/>
    <property type="evidence" value="ECO:0007669"/>
    <property type="project" value="TreeGrafter"/>
</dbReference>
<keyword evidence="6 10" id="KW-0576">Peroxisome</keyword>
<gene>
    <name evidence="13" type="ORF">JMJ35_004340</name>
</gene>
<accession>A0AA39R3W4</accession>
<evidence type="ECO:0000256" key="3">
    <source>
        <dbReference type="ARBA" id="ARBA00022927"/>
    </source>
</evidence>
<feature type="compositionally biased region" description="Polar residues" evidence="11">
    <location>
        <begin position="254"/>
        <end position="273"/>
    </location>
</feature>
<evidence type="ECO:0000256" key="10">
    <source>
        <dbReference type="RuleBase" id="RU367032"/>
    </source>
</evidence>
<feature type="compositionally biased region" description="Low complexity" evidence="11">
    <location>
        <begin position="277"/>
        <end position="286"/>
    </location>
</feature>
<keyword evidence="2 10" id="KW-0813">Transport</keyword>
<dbReference type="Proteomes" id="UP001166286">
    <property type="component" value="Unassembled WGS sequence"/>
</dbReference>
<dbReference type="AlphaFoldDB" id="A0AA39R3W4"/>
<name>A0AA39R3W4_9LECA</name>
<feature type="domain" description="Peroxisome membrane anchor protein Pex14p N-terminal" evidence="12">
    <location>
        <begin position="3"/>
        <end position="47"/>
    </location>
</feature>
<evidence type="ECO:0000256" key="1">
    <source>
        <dbReference type="ARBA" id="ARBA00005443"/>
    </source>
</evidence>
<proteinExistence type="inferred from homology"/>
<dbReference type="Pfam" id="PF04695">
    <property type="entry name" value="Pex14_N"/>
    <property type="match status" value="1"/>
</dbReference>
<comment type="function">
    <text evidence="10">Component of the PEX13-PEX14 docking complex, a translocon channel that specifically mediates the import of peroxisomal cargo proteins bound to PEX5 receptor. The PEX13-PEX14 docking complex forms a large import pore which can be opened to a diameter of about 9 nm. Mechanistically, PEX5 receptor along with cargo proteins associates with the PEX14 subunit of the PEX13-PEX14 docking complex in the cytosol, leading to the insertion of the receptor into the organelle membrane with the concomitant translocation of the cargo into the peroxisome matrix.</text>
</comment>
<dbReference type="GO" id="GO:0016560">
    <property type="term" value="P:protein import into peroxisome matrix, docking"/>
    <property type="evidence" value="ECO:0007669"/>
    <property type="project" value="UniProtKB-UniRule"/>
</dbReference>
<protein>
    <recommendedName>
        <fullName evidence="7 10">Peroxisomal membrane protein PEX14</fullName>
    </recommendedName>
    <alternativeName>
        <fullName evidence="8 10">Peroxin-14</fullName>
    </alternativeName>
</protein>
<keyword evidence="4" id="KW-0811">Translocation</keyword>
<dbReference type="InterPro" id="IPR006785">
    <property type="entry name" value="Pex14_N"/>
</dbReference>
<feature type="region of interest" description="Disordered" evidence="11">
    <location>
        <begin position="248"/>
        <end position="360"/>
    </location>
</feature>
<dbReference type="GO" id="GO:0005102">
    <property type="term" value="F:signaling receptor binding"/>
    <property type="evidence" value="ECO:0007669"/>
    <property type="project" value="TreeGrafter"/>
</dbReference>
<evidence type="ECO:0000256" key="6">
    <source>
        <dbReference type="ARBA" id="ARBA00023140"/>
    </source>
</evidence>
<keyword evidence="14" id="KW-1185">Reference proteome</keyword>
<evidence type="ECO:0000256" key="9">
    <source>
        <dbReference type="ARBA" id="ARBA00046271"/>
    </source>
</evidence>
<reference evidence="13" key="1">
    <citation type="submission" date="2023-03" db="EMBL/GenBank/DDBJ databases">
        <title>Complete genome of Cladonia borealis.</title>
        <authorList>
            <person name="Park H."/>
        </authorList>
    </citation>
    <scope>NUCLEOTIDE SEQUENCE</scope>
    <source>
        <strain evidence="13">ANT050790</strain>
    </source>
</reference>
<dbReference type="Gene3D" id="1.10.10.10">
    <property type="entry name" value="Winged helix-like DNA-binding domain superfamily/Winged helix DNA-binding domain"/>
    <property type="match status" value="1"/>
</dbReference>
<keyword evidence="3 10" id="KW-0653">Protein transport</keyword>
<evidence type="ECO:0000256" key="11">
    <source>
        <dbReference type="SAM" id="MobiDB-lite"/>
    </source>
</evidence>
<comment type="subcellular location">
    <subcellularLocation>
        <location evidence="9 10">Peroxisome membrane</location>
    </subcellularLocation>
</comment>
<evidence type="ECO:0000313" key="13">
    <source>
        <dbReference type="EMBL" id="KAK0513354.1"/>
    </source>
</evidence>
<comment type="caution">
    <text evidence="13">The sequence shown here is derived from an EMBL/GenBank/DDBJ whole genome shotgun (WGS) entry which is preliminary data.</text>
</comment>
<keyword evidence="5 10" id="KW-0472">Membrane</keyword>
<evidence type="ECO:0000256" key="4">
    <source>
        <dbReference type="ARBA" id="ARBA00023010"/>
    </source>
</evidence>
<comment type="similarity">
    <text evidence="1 10">Belongs to the peroxin-14 family.</text>
</comment>
<evidence type="ECO:0000256" key="5">
    <source>
        <dbReference type="ARBA" id="ARBA00023136"/>
    </source>
</evidence>
<dbReference type="InterPro" id="IPR025655">
    <property type="entry name" value="PEX14"/>
</dbReference>
<evidence type="ECO:0000259" key="12">
    <source>
        <dbReference type="Pfam" id="PF04695"/>
    </source>
</evidence>
<feature type="region of interest" description="Disordered" evidence="11">
    <location>
        <begin position="48"/>
        <end position="70"/>
    </location>
</feature>
<dbReference type="InterPro" id="IPR036388">
    <property type="entry name" value="WH-like_DNA-bd_sf"/>
</dbReference>
<dbReference type="GO" id="GO:0005778">
    <property type="term" value="C:peroxisomal membrane"/>
    <property type="evidence" value="ECO:0007669"/>
    <property type="project" value="UniProtKB-SubCell"/>
</dbReference>
<evidence type="ECO:0000256" key="8">
    <source>
        <dbReference type="ARBA" id="ARBA00029691"/>
    </source>
</evidence>
<dbReference type="PANTHER" id="PTHR23058:SF0">
    <property type="entry name" value="PEROXISOMAL MEMBRANE PROTEIN PEX14"/>
    <property type="match status" value="1"/>
</dbReference>
<feature type="compositionally biased region" description="Polar residues" evidence="11">
    <location>
        <begin position="342"/>
        <end position="351"/>
    </location>
</feature>
<dbReference type="EMBL" id="JAFEKC020000008">
    <property type="protein sequence ID" value="KAK0513354.1"/>
    <property type="molecule type" value="Genomic_DNA"/>
</dbReference>
<feature type="compositionally biased region" description="Low complexity" evidence="11">
    <location>
        <begin position="295"/>
        <end position="307"/>
    </location>
</feature>
<evidence type="ECO:0000313" key="14">
    <source>
        <dbReference type="Proteomes" id="UP001166286"/>
    </source>
</evidence>